<dbReference type="EMBL" id="CTRP01000003">
    <property type="protein sequence ID" value="CQR70432.1"/>
    <property type="molecule type" value="Genomic_DNA"/>
</dbReference>
<protein>
    <recommendedName>
        <fullName evidence="1">Transposase IS200-like domain-containing protein</fullName>
    </recommendedName>
</protein>
<evidence type="ECO:0000259" key="1">
    <source>
        <dbReference type="SMART" id="SM01321"/>
    </source>
</evidence>
<evidence type="ECO:0000313" key="3">
    <source>
        <dbReference type="Proteomes" id="UP000049855"/>
    </source>
</evidence>
<dbReference type="SUPFAM" id="SSF143422">
    <property type="entry name" value="Transposase IS200-like"/>
    <property type="match status" value="1"/>
</dbReference>
<dbReference type="GO" id="GO:0004803">
    <property type="term" value="F:transposase activity"/>
    <property type="evidence" value="ECO:0007669"/>
    <property type="project" value="InterPro"/>
</dbReference>
<organism evidence="2 3">
    <name type="scientific">Sporomusa ovata</name>
    <dbReference type="NCBI Taxonomy" id="2378"/>
    <lineage>
        <taxon>Bacteria</taxon>
        <taxon>Bacillati</taxon>
        <taxon>Bacillota</taxon>
        <taxon>Negativicutes</taxon>
        <taxon>Selenomonadales</taxon>
        <taxon>Sporomusaceae</taxon>
        <taxon>Sporomusa</taxon>
    </lineage>
</organism>
<feature type="domain" description="Transposase IS200-like" evidence="1">
    <location>
        <begin position="9"/>
        <end position="123"/>
    </location>
</feature>
<keyword evidence="3" id="KW-1185">Reference proteome</keyword>
<dbReference type="Gene3D" id="3.30.70.1290">
    <property type="entry name" value="Transposase IS200-like"/>
    <property type="match status" value="1"/>
</dbReference>
<dbReference type="AlphaFoldDB" id="A0A0U1KSN9"/>
<dbReference type="SMART" id="SM01321">
    <property type="entry name" value="Y1_Tnp"/>
    <property type="match status" value="1"/>
</dbReference>
<dbReference type="RefSeq" id="WP_021169166.1">
    <property type="nucleotide sequence ID" value="NZ_CTRP01000003.1"/>
</dbReference>
<dbReference type="Pfam" id="PF01797">
    <property type="entry name" value="Y1_Tnp"/>
    <property type="match status" value="1"/>
</dbReference>
<reference evidence="3" key="1">
    <citation type="submission" date="2015-03" db="EMBL/GenBank/DDBJ databases">
        <authorList>
            <person name="Nijsse Bart"/>
        </authorList>
    </citation>
    <scope>NUCLEOTIDE SEQUENCE [LARGE SCALE GENOMIC DNA]</scope>
</reference>
<accession>A0A0U1KSN9</accession>
<evidence type="ECO:0000313" key="2">
    <source>
        <dbReference type="EMBL" id="CQR70432.1"/>
    </source>
</evidence>
<dbReference type="NCBIfam" id="NF047646">
    <property type="entry name" value="REP_Tyr_transpos"/>
    <property type="match status" value="1"/>
</dbReference>
<dbReference type="PANTHER" id="PTHR34322">
    <property type="entry name" value="TRANSPOSASE, Y1_TNP DOMAIN-CONTAINING"/>
    <property type="match status" value="1"/>
</dbReference>
<dbReference type="InterPro" id="IPR002686">
    <property type="entry name" value="Transposase_17"/>
</dbReference>
<dbReference type="Proteomes" id="UP000049855">
    <property type="component" value="Unassembled WGS sequence"/>
</dbReference>
<sequence length="256" mass="29735">MSRKQRVHYSGAIYHVTARGNNRQIIFNDEYDKMYYLSLLRHYKDKYECELYAYVLMDNHVHLLIAVADQPLAKFMQGVQQCYTQYYNQKYSHVGHVFQQRYNAEICADDSYLLSVVRYIHNNPIKAKIVDRVDYPWSSHKYYLRADCSFVDSSLILGIFSNNKTAAIERYLSFIKELEEFPVMLAGAGIVTGNFNCVAADHYNISIDELLEQSAKEAGLKGGQALRFAICHGILWNRKVLYLMRGKYDKEAESTL</sequence>
<gene>
    <name evidence="2" type="ORF">SpAn4DRAFT_1401</name>
</gene>
<dbReference type="GO" id="GO:0006313">
    <property type="term" value="P:DNA transposition"/>
    <property type="evidence" value="ECO:0007669"/>
    <property type="project" value="InterPro"/>
</dbReference>
<dbReference type="PANTHER" id="PTHR34322:SF2">
    <property type="entry name" value="TRANSPOSASE IS200-LIKE DOMAIN-CONTAINING PROTEIN"/>
    <property type="match status" value="1"/>
</dbReference>
<name>A0A0U1KSN9_9FIRM</name>
<dbReference type="InterPro" id="IPR036515">
    <property type="entry name" value="Transposase_17_sf"/>
</dbReference>
<dbReference type="GO" id="GO:0003677">
    <property type="term" value="F:DNA binding"/>
    <property type="evidence" value="ECO:0007669"/>
    <property type="project" value="InterPro"/>
</dbReference>
<proteinExistence type="predicted"/>